<dbReference type="SUPFAM" id="SSF51735">
    <property type="entry name" value="NAD(P)-binding Rossmann-fold domains"/>
    <property type="match status" value="1"/>
</dbReference>
<dbReference type="RefSeq" id="WP_094543934.1">
    <property type="nucleotide sequence ID" value="NZ_JBHEEM010000018.1"/>
</dbReference>
<dbReference type="EMBL" id="NNRM01000037">
    <property type="protein sequence ID" value="OYR23927.1"/>
    <property type="molecule type" value="Genomic_DNA"/>
</dbReference>
<comment type="function">
    <text evidence="5">Catalyzes oxidation of L-threonate to 2-oxo-tetronate. Can use either NAD(+) or NADP(+) as cosubstrate, with a preference for NAD(+).</text>
</comment>
<evidence type="ECO:0000256" key="1">
    <source>
        <dbReference type="ARBA" id="ARBA00022857"/>
    </source>
</evidence>
<protein>
    <recommendedName>
        <fullName evidence="8">L-threonate dehydrogenase</fullName>
        <ecNumber evidence="7">1.1.1.411</ecNumber>
    </recommendedName>
</protein>
<dbReference type="GO" id="GO:0016616">
    <property type="term" value="F:oxidoreductase activity, acting on the CH-OH group of donors, NAD or NADP as acceptor"/>
    <property type="evidence" value="ECO:0007669"/>
    <property type="project" value="InterPro"/>
</dbReference>
<evidence type="ECO:0000256" key="9">
    <source>
        <dbReference type="ARBA" id="ARBA00047312"/>
    </source>
</evidence>
<keyword evidence="1" id="KW-0521">NADP</keyword>
<evidence type="ECO:0000256" key="2">
    <source>
        <dbReference type="ARBA" id="ARBA00023002"/>
    </source>
</evidence>
<keyword evidence="4" id="KW-0119">Carbohydrate metabolism</keyword>
<dbReference type="STRING" id="419475.A8A54_23455"/>
<evidence type="ECO:0000313" key="14">
    <source>
        <dbReference type="Proteomes" id="UP000216188"/>
    </source>
</evidence>
<dbReference type="InterPro" id="IPR006115">
    <property type="entry name" value="6PGDH_NADP-bd"/>
</dbReference>
<evidence type="ECO:0000313" key="13">
    <source>
        <dbReference type="EMBL" id="OYR23927.1"/>
    </source>
</evidence>
<dbReference type="InterPro" id="IPR050006">
    <property type="entry name" value="LtnD"/>
</dbReference>
<dbReference type="EC" id="1.1.1.411" evidence="7"/>
<evidence type="ECO:0000256" key="6">
    <source>
        <dbReference type="ARBA" id="ARBA00037979"/>
    </source>
</evidence>
<accession>A0A256G9X8</accession>
<comment type="catalytic activity">
    <reaction evidence="9">
        <text>L-threonate + NAD(+) = 2-dehydro-L-erythronate + NADH + H(+)</text>
        <dbReference type="Rhea" id="RHEA:52548"/>
        <dbReference type="ChEBI" id="CHEBI:15378"/>
        <dbReference type="ChEBI" id="CHEBI:57540"/>
        <dbReference type="ChEBI" id="CHEBI:57561"/>
        <dbReference type="ChEBI" id="CHEBI:57945"/>
        <dbReference type="ChEBI" id="CHEBI:136669"/>
        <dbReference type="EC" id="1.1.1.411"/>
    </reaction>
</comment>
<evidence type="ECO:0000256" key="4">
    <source>
        <dbReference type="ARBA" id="ARBA00023277"/>
    </source>
</evidence>
<proteinExistence type="inferred from homology"/>
<keyword evidence="14" id="KW-1185">Reference proteome</keyword>
<dbReference type="InterPro" id="IPR015815">
    <property type="entry name" value="HIBADH-related"/>
</dbReference>
<dbReference type="InterPro" id="IPR013328">
    <property type="entry name" value="6PGD_dom2"/>
</dbReference>
<dbReference type="InterPro" id="IPR029154">
    <property type="entry name" value="HIBADH-like_NADP-bd"/>
</dbReference>
<dbReference type="SUPFAM" id="SSF48179">
    <property type="entry name" value="6-phosphogluconate dehydrogenase C-terminal domain-like"/>
    <property type="match status" value="1"/>
</dbReference>
<dbReference type="PIRSF" id="PIRSF000103">
    <property type="entry name" value="HIBADH"/>
    <property type="match status" value="1"/>
</dbReference>
<dbReference type="GO" id="GO:0051287">
    <property type="term" value="F:NAD binding"/>
    <property type="evidence" value="ECO:0007669"/>
    <property type="project" value="InterPro"/>
</dbReference>
<evidence type="ECO:0000256" key="7">
    <source>
        <dbReference type="ARBA" id="ARBA00038870"/>
    </source>
</evidence>
<dbReference type="InterPro" id="IPR036291">
    <property type="entry name" value="NAD(P)-bd_dom_sf"/>
</dbReference>
<feature type="domain" description="3-hydroxyisobutyrate dehydrogenase-like NAD-binding" evidence="12">
    <location>
        <begin position="168"/>
        <end position="287"/>
    </location>
</feature>
<comment type="caution">
    <text evidence="13">The sequence shown here is derived from an EMBL/GenBank/DDBJ whole genome shotgun (WGS) entry which is preliminary data.</text>
</comment>
<dbReference type="InterPro" id="IPR008927">
    <property type="entry name" value="6-PGluconate_DH-like_C_sf"/>
</dbReference>
<evidence type="ECO:0000259" key="11">
    <source>
        <dbReference type="Pfam" id="PF03446"/>
    </source>
</evidence>
<dbReference type="Proteomes" id="UP000216188">
    <property type="component" value="Unassembled WGS sequence"/>
</dbReference>
<feature type="domain" description="6-phosphogluconate dehydrogenase NADP-binding" evidence="11">
    <location>
        <begin position="7"/>
        <end position="162"/>
    </location>
</feature>
<evidence type="ECO:0000256" key="3">
    <source>
        <dbReference type="ARBA" id="ARBA00023027"/>
    </source>
</evidence>
<dbReference type="AlphaFoldDB" id="A0A256G9X8"/>
<evidence type="ECO:0000256" key="5">
    <source>
        <dbReference type="ARBA" id="ARBA00037062"/>
    </source>
</evidence>
<sequence length="301" mass="30689">MSDPQTVTIIGLGSMGFGAATALLRAGFRVNGVDLRSDVLQEFAALGGTAYATAKQAGASDIVFVFVVNAAQAKEVLFGGDGALNQARQGTVFVLCVTMEPSHCIEIAAELEAAGMLVIDAPVSGGKQKAATGELTVMGSGSQQAFDKAALALEAIAAKVFHLDDKPGTGSKVKMINQLLAGVHIAATAEALTLSARLGLDLGTVFDVIRVSGGASWMFENRGPHIVEGDYAARSAVNIFVKDMGIVAREAAALGASTPLSETALSLFREASEAGLGLEDDAAVAKILAHKSGVMLPGMGA</sequence>
<dbReference type="NCBIfam" id="NF043037">
    <property type="entry name" value="ThreonDh"/>
    <property type="match status" value="1"/>
</dbReference>
<keyword evidence="2" id="KW-0560">Oxidoreductase</keyword>
<name>A0A256G9X8_9HYPH</name>
<dbReference type="Gene3D" id="3.40.50.720">
    <property type="entry name" value="NAD(P)-binding Rossmann-like Domain"/>
    <property type="match status" value="1"/>
</dbReference>
<dbReference type="Pfam" id="PF03446">
    <property type="entry name" value="NAD_binding_2"/>
    <property type="match status" value="1"/>
</dbReference>
<organism evidence="13 14">
    <name type="scientific">Brucella pseudogrignonensis</name>
    <dbReference type="NCBI Taxonomy" id="419475"/>
    <lineage>
        <taxon>Bacteria</taxon>
        <taxon>Pseudomonadati</taxon>
        <taxon>Pseudomonadota</taxon>
        <taxon>Alphaproteobacteria</taxon>
        <taxon>Hyphomicrobiales</taxon>
        <taxon>Brucellaceae</taxon>
        <taxon>Brucella/Ochrobactrum group</taxon>
        <taxon>Brucella</taxon>
    </lineage>
</organism>
<reference evidence="13 14" key="1">
    <citation type="submission" date="2017-07" db="EMBL/GenBank/DDBJ databases">
        <title>Phylogenetic study on the rhizospheric bacterium Ochrobactrum sp. A44.</title>
        <authorList>
            <person name="Krzyzanowska D.M."/>
            <person name="Ossowicki A."/>
            <person name="Rajewska M."/>
            <person name="Maciag T."/>
            <person name="Kaczynski Z."/>
            <person name="Czerwicka M."/>
            <person name="Jafra S."/>
        </authorList>
    </citation>
    <scope>NUCLEOTIDE SEQUENCE [LARGE SCALE GENOMIC DNA]</scope>
    <source>
        <strain evidence="13 14">CCUG 30717</strain>
    </source>
</reference>
<dbReference type="GO" id="GO:0050661">
    <property type="term" value="F:NADP binding"/>
    <property type="evidence" value="ECO:0007669"/>
    <property type="project" value="InterPro"/>
</dbReference>
<dbReference type="PANTHER" id="PTHR43060:SF17">
    <property type="entry name" value="L-THREONATE DEHYDROGENASE"/>
    <property type="match status" value="1"/>
</dbReference>
<dbReference type="Gene3D" id="1.10.1040.10">
    <property type="entry name" value="N-(1-d-carboxylethyl)-l-norvaline Dehydrogenase, domain 2"/>
    <property type="match status" value="1"/>
</dbReference>
<dbReference type="PANTHER" id="PTHR43060">
    <property type="entry name" value="3-HYDROXYISOBUTYRATE DEHYDROGENASE-LIKE 1, MITOCHONDRIAL-RELATED"/>
    <property type="match status" value="1"/>
</dbReference>
<comment type="similarity">
    <text evidence="6">Belongs to the HIBADH-related family. L-threonate dehydrogenase subfamily.</text>
</comment>
<keyword evidence="3" id="KW-0520">NAD</keyword>
<gene>
    <name evidence="13" type="ORF">CEV34_3260</name>
</gene>
<feature type="active site" evidence="10">
    <location>
        <position position="174"/>
    </location>
</feature>
<dbReference type="Pfam" id="PF14833">
    <property type="entry name" value="NAD_binding_11"/>
    <property type="match status" value="1"/>
</dbReference>
<evidence type="ECO:0000259" key="12">
    <source>
        <dbReference type="Pfam" id="PF14833"/>
    </source>
</evidence>
<evidence type="ECO:0000256" key="10">
    <source>
        <dbReference type="PIRSR" id="PIRSR000103-1"/>
    </source>
</evidence>
<evidence type="ECO:0000256" key="8">
    <source>
        <dbReference type="ARBA" id="ARBA00039407"/>
    </source>
</evidence>